<dbReference type="Proteomes" id="UP001164693">
    <property type="component" value="Chromosome"/>
</dbReference>
<name>A0ABY7JZB2_9ACTN</name>
<keyword evidence="2" id="KW-1185">Reference proteome</keyword>
<evidence type="ECO:0000313" key="1">
    <source>
        <dbReference type="EMBL" id="WAX57618.1"/>
    </source>
</evidence>
<protein>
    <submittedName>
        <fullName evidence="1">Uncharacterized protein</fullName>
    </submittedName>
</protein>
<dbReference type="EMBL" id="CP097463">
    <property type="protein sequence ID" value="WAX57618.1"/>
    <property type="molecule type" value="Genomic_DNA"/>
</dbReference>
<organism evidence="1 2">
    <name type="scientific">Jatrophihabitans cynanchi</name>
    <dbReference type="NCBI Taxonomy" id="2944128"/>
    <lineage>
        <taxon>Bacteria</taxon>
        <taxon>Bacillati</taxon>
        <taxon>Actinomycetota</taxon>
        <taxon>Actinomycetes</taxon>
        <taxon>Jatrophihabitantales</taxon>
        <taxon>Jatrophihabitantaceae</taxon>
        <taxon>Jatrophihabitans</taxon>
    </lineage>
</organism>
<gene>
    <name evidence="1" type="ORF">M6B22_02345</name>
</gene>
<evidence type="ECO:0000313" key="2">
    <source>
        <dbReference type="Proteomes" id="UP001164693"/>
    </source>
</evidence>
<reference evidence="1" key="1">
    <citation type="submission" date="2022-05" db="EMBL/GenBank/DDBJ databases">
        <title>Jatrophihabitans sp. SB3-54 whole genome sequence.</title>
        <authorList>
            <person name="Suh M.K."/>
            <person name="Eom M.K."/>
            <person name="Kim J.S."/>
            <person name="Kim H.S."/>
            <person name="Do H.E."/>
            <person name="Shin Y.K."/>
            <person name="Lee J.-S."/>
        </authorList>
    </citation>
    <scope>NUCLEOTIDE SEQUENCE</scope>
    <source>
        <strain evidence="1">SB3-54</strain>
    </source>
</reference>
<accession>A0ABY7JZB2</accession>
<sequence length="327" mass="35890">MTDLLAGPRGRRLCWAVLGLPEIGLFDVPHADIEAAVDTTVQRLSAADAAMDARLFDALGRSVDFARYWQEPDECDEAIAAETVRELLRPVADAVLGCPLTAWWATPLSGPQLHVGFVLDDRPTDPPLTGASESLRDWHAEQTRLNTRFGNLDAAHWERTSGTWWSAPSHPARLVITTRILERGPVRLSLVEDSLGWTRAVCSPVSPVRGPRAFEIGGPADWADLVMRFPLDVSESRGPDWWRATGRRGRWSIPDWPSVAGSYDAVHLSVLGYLTTAGAAVPVGDAASVLAGWSPDETYWLADVLQLTGSPETWSRGTSDTRWHRVD</sequence>
<proteinExistence type="predicted"/>
<dbReference type="RefSeq" id="WP_269444163.1">
    <property type="nucleotide sequence ID" value="NZ_CP097463.1"/>
</dbReference>